<gene>
    <name evidence="2" type="ORF">IPV69_15785</name>
</gene>
<organism evidence="2 3">
    <name type="scientific">Humisphaera borealis</name>
    <dbReference type="NCBI Taxonomy" id="2807512"/>
    <lineage>
        <taxon>Bacteria</taxon>
        <taxon>Pseudomonadati</taxon>
        <taxon>Planctomycetota</taxon>
        <taxon>Phycisphaerae</taxon>
        <taxon>Tepidisphaerales</taxon>
        <taxon>Tepidisphaeraceae</taxon>
        <taxon>Humisphaera</taxon>
    </lineage>
</organism>
<sequence length="212" mass="23452">MRLTDEHPFYRTAPAAGGSADTPGWTPARSLAAGDEVLGDSGVLTVVANAGEAHRQGVKVYNLEVEQAHTYFVLAEHAPDGADAVWVHNATYADKRIQKEIAAEVRLHPSEFAANDAAHFRAANEGLLNLVETNERMYRTRFGNDWVDEVLDGFTPKGWTWHHALKSQANGEAGWLHLVPTEFHQINYGIMHPDNFGGYFEWAILAGAPQRH</sequence>
<dbReference type="NCBIfam" id="TIGR01443">
    <property type="entry name" value="intein_Cterm"/>
    <property type="match status" value="1"/>
</dbReference>
<keyword evidence="3" id="KW-1185">Reference proteome</keyword>
<accession>A0A7M2WR75</accession>
<evidence type="ECO:0000256" key="1">
    <source>
        <dbReference type="SAM" id="MobiDB-lite"/>
    </source>
</evidence>
<name>A0A7M2WR75_9BACT</name>
<reference evidence="2 3" key="1">
    <citation type="submission" date="2020-10" db="EMBL/GenBank/DDBJ databases">
        <title>Wide distribution of Phycisphaera-like planctomycetes from WD2101 soil group in peatlands and genome analysis of the first cultivated representative.</title>
        <authorList>
            <person name="Dedysh S.N."/>
            <person name="Beletsky A.V."/>
            <person name="Ivanova A."/>
            <person name="Kulichevskaya I.S."/>
            <person name="Suzina N.E."/>
            <person name="Philippov D.A."/>
            <person name="Rakitin A.L."/>
            <person name="Mardanov A.V."/>
            <person name="Ravin N.V."/>
        </authorList>
    </citation>
    <scope>NUCLEOTIDE SEQUENCE [LARGE SCALE GENOMIC DNA]</scope>
    <source>
        <strain evidence="2 3">M1803</strain>
    </source>
</reference>
<dbReference type="Proteomes" id="UP000593765">
    <property type="component" value="Chromosome"/>
</dbReference>
<dbReference type="KEGG" id="hbs:IPV69_15785"/>
<dbReference type="RefSeq" id="WP_206290653.1">
    <property type="nucleotide sequence ID" value="NZ_CP063458.1"/>
</dbReference>
<dbReference type="InterPro" id="IPR030934">
    <property type="entry name" value="Intein_C"/>
</dbReference>
<keyword evidence="2" id="KW-0540">Nuclease</keyword>
<dbReference type="AlphaFoldDB" id="A0A7M2WR75"/>
<keyword evidence="2" id="KW-0255">Endonuclease</keyword>
<evidence type="ECO:0000313" key="2">
    <source>
        <dbReference type="EMBL" id="QOV87744.1"/>
    </source>
</evidence>
<feature type="region of interest" description="Disordered" evidence="1">
    <location>
        <begin position="1"/>
        <end position="24"/>
    </location>
</feature>
<dbReference type="InterPro" id="IPR032869">
    <property type="entry name" value="WHH_dom_containing"/>
</dbReference>
<evidence type="ECO:0000313" key="3">
    <source>
        <dbReference type="Proteomes" id="UP000593765"/>
    </source>
</evidence>
<dbReference type="Pfam" id="PF07591">
    <property type="entry name" value="PT-HINT"/>
    <property type="match status" value="1"/>
</dbReference>
<dbReference type="Gene3D" id="2.170.16.10">
    <property type="entry name" value="Hedgehog/Intein (Hint) domain"/>
    <property type="match status" value="1"/>
</dbReference>
<proteinExistence type="predicted"/>
<keyword evidence="2" id="KW-0378">Hydrolase</keyword>
<dbReference type="GO" id="GO:0004519">
    <property type="term" value="F:endonuclease activity"/>
    <property type="evidence" value="ECO:0007669"/>
    <property type="project" value="UniProtKB-KW"/>
</dbReference>
<dbReference type="SUPFAM" id="SSF51294">
    <property type="entry name" value="Hedgehog/intein (Hint) domain"/>
    <property type="match status" value="1"/>
</dbReference>
<dbReference type="InterPro" id="IPR036844">
    <property type="entry name" value="Hint_dom_sf"/>
</dbReference>
<dbReference type="Pfam" id="PF14414">
    <property type="entry name" value="WHH"/>
    <property type="match status" value="1"/>
</dbReference>
<protein>
    <submittedName>
        <fullName evidence="2">HNH endonuclease</fullName>
    </submittedName>
</protein>
<dbReference type="EMBL" id="CP063458">
    <property type="protein sequence ID" value="QOV87744.1"/>
    <property type="molecule type" value="Genomic_DNA"/>
</dbReference>